<name>A0A9D4VEW0_ADICA</name>
<dbReference type="EMBL" id="JABFUD020000001">
    <property type="protein sequence ID" value="KAI5085003.1"/>
    <property type="molecule type" value="Genomic_DNA"/>
</dbReference>
<sequence length="119" mass="12986">MVPSKIRGSRERTPGATGLKVPQELEECDLEGRRRSSLMTSHVKPASSSSPAPSTYGRFTSGSRNFGRLVLSPGLSFLSSAMADARFAEEEVVEEECDDFELASLLQSGFRKKEQSLSL</sequence>
<comment type="caution">
    <text evidence="2">The sequence shown here is derived from an EMBL/GenBank/DDBJ whole genome shotgun (WGS) entry which is preliminary data.</text>
</comment>
<accession>A0A9D4VEW0</accession>
<organism evidence="2 3">
    <name type="scientific">Adiantum capillus-veneris</name>
    <name type="common">Maidenhair fern</name>
    <dbReference type="NCBI Taxonomy" id="13818"/>
    <lineage>
        <taxon>Eukaryota</taxon>
        <taxon>Viridiplantae</taxon>
        <taxon>Streptophyta</taxon>
        <taxon>Embryophyta</taxon>
        <taxon>Tracheophyta</taxon>
        <taxon>Polypodiopsida</taxon>
        <taxon>Polypodiidae</taxon>
        <taxon>Polypodiales</taxon>
        <taxon>Pteridineae</taxon>
        <taxon>Pteridaceae</taxon>
        <taxon>Vittarioideae</taxon>
        <taxon>Adiantum</taxon>
    </lineage>
</organism>
<evidence type="ECO:0000256" key="1">
    <source>
        <dbReference type="SAM" id="MobiDB-lite"/>
    </source>
</evidence>
<feature type="region of interest" description="Disordered" evidence="1">
    <location>
        <begin position="1"/>
        <end position="59"/>
    </location>
</feature>
<proteinExistence type="predicted"/>
<dbReference type="Proteomes" id="UP000886520">
    <property type="component" value="Chromosome 1"/>
</dbReference>
<gene>
    <name evidence="2" type="ORF">GOP47_0001172</name>
</gene>
<feature type="non-terminal residue" evidence="2">
    <location>
        <position position="119"/>
    </location>
</feature>
<protein>
    <submittedName>
        <fullName evidence="2">Uncharacterized protein</fullName>
    </submittedName>
</protein>
<keyword evidence="3" id="KW-1185">Reference proteome</keyword>
<evidence type="ECO:0000313" key="2">
    <source>
        <dbReference type="EMBL" id="KAI5085003.1"/>
    </source>
</evidence>
<evidence type="ECO:0000313" key="3">
    <source>
        <dbReference type="Proteomes" id="UP000886520"/>
    </source>
</evidence>
<reference evidence="2" key="1">
    <citation type="submission" date="2021-01" db="EMBL/GenBank/DDBJ databases">
        <title>Adiantum capillus-veneris genome.</title>
        <authorList>
            <person name="Fang Y."/>
            <person name="Liao Q."/>
        </authorList>
    </citation>
    <scope>NUCLEOTIDE SEQUENCE</scope>
    <source>
        <strain evidence="2">H3</strain>
        <tissue evidence="2">Leaf</tissue>
    </source>
</reference>
<dbReference type="AlphaFoldDB" id="A0A9D4VEW0"/>
<feature type="compositionally biased region" description="Low complexity" evidence="1">
    <location>
        <begin position="45"/>
        <end position="54"/>
    </location>
</feature>